<dbReference type="InterPro" id="IPR013468">
    <property type="entry name" value="CHP02647"/>
</dbReference>
<dbReference type="RefSeq" id="WP_097790057.1">
    <property type="nucleotide sequence ID" value="NZ_BAAADT010000028.1"/>
</dbReference>
<dbReference type="Proteomes" id="UP000219993">
    <property type="component" value="Chromosome"/>
</dbReference>
<sequence length="85" mass="9306">MTQPRYTPELLDELKVLGLFNPVNHQEGIKVHSSAEPTMIEATRRLYQKGLVTQADGGYLTALGQEAAEHARDLLTILGTADVTT</sequence>
<dbReference type="OrthoDB" id="5600572at2"/>
<keyword evidence="2" id="KW-1185">Reference proteome</keyword>
<dbReference type="GO" id="GO:0003677">
    <property type="term" value="F:DNA binding"/>
    <property type="evidence" value="ECO:0007669"/>
    <property type="project" value="UniProtKB-KW"/>
</dbReference>
<keyword evidence="1" id="KW-0238">DNA-binding</keyword>
<evidence type="ECO:0000313" key="2">
    <source>
        <dbReference type="Proteomes" id="UP000219993"/>
    </source>
</evidence>
<dbReference type="KEGG" id="hbe:BEI_2792"/>
<gene>
    <name evidence="1" type="ORF">BEI_2792</name>
</gene>
<proteinExistence type="predicted"/>
<dbReference type="AlphaFoldDB" id="A0A291PA84"/>
<organism evidence="1 2">
    <name type="scientific">Halomonas beimenensis</name>
    <dbReference type="NCBI Taxonomy" id="475662"/>
    <lineage>
        <taxon>Bacteria</taxon>
        <taxon>Pseudomonadati</taxon>
        <taxon>Pseudomonadota</taxon>
        <taxon>Gammaproteobacteria</taxon>
        <taxon>Oceanospirillales</taxon>
        <taxon>Halomonadaceae</taxon>
        <taxon>Halomonas</taxon>
    </lineage>
</organism>
<dbReference type="EMBL" id="CP021435">
    <property type="protein sequence ID" value="ATJ83779.1"/>
    <property type="molecule type" value="Genomic_DNA"/>
</dbReference>
<reference evidence="1 2" key="1">
    <citation type="journal article" date="2017" name="Sci. Rep.">
        <title>Revealing the Saline Adaptation Strategies of the Halophilic Bacterium Halomonas beimenensis through High-throughput Omics and Transposon Mutagenesis Approaches.</title>
        <authorList>
            <person name="Chen Y.H."/>
            <person name="Lin S.S."/>
            <person name="Shyu Y.T."/>
        </authorList>
    </citation>
    <scope>NUCLEOTIDE SEQUENCE [LARGE SCALE GENOMIC DNA]</scope>
    <source>
        <strain evidence="1 2">NTU-111</strain>
    </source>
</reference>
<dbReference type="NCBIfam" id="TIGR02647">
    <property type="entry name" value="DNA"/>
    <property type="match status" value="1"/>
</dbReference>
<accession>A0A291PA84</accession>
<dbReference type="Pfam" id="PF18918">
    <property type="entry name" value="DUF5669"/>
    <property type="match status" value="1"/>
</dbReference>
<name>A0A291PA84_9GAMM</name>
<evidence type="ECO:0000313" key="1">
    <source>
        <dbReference type="EMBL" id="ATJ83779.1"/>
    </source>
</evidence>
<protein>
    <submittedName>
        <fullName evidence="1">DNA-binding protein inhibitor Id-2-related protein</fullName>
    </submittedName>
</protein>